<gene>
    <name evidence="4" type="ORF">Enr8_39710</name>
</gene>
<dbReference type="PROSITE" id="PS51257">
    <property type="entry name" value="PROKAR_LIPOPROTEIN"/>
    <property type="match status" value="1"/>
</dbReference>
<protein>
    <submittedName>
        <fullName evidence="4">WD domain, G-beta repeat</fullName>
    </submittedName>
</protein>
<dbReference type="InterPro" id="IPR009003">
    <property type="entry name" value="Peptidase_S1_PA"/>
</dbReference>
<dbReference type="PANTHER" id="PTHR19842:SF0">
    <property type="entry name" value="TARGET OF RAPAMYCIN COMPLEX SUBUNIT LST8"/>
    <property type="match status" value="1"/>
</dbReference>
<feature type="repeat" description="WD" evidence="2">
    <location>
        <begin position="565"/>
        <end position="590"/>
    </location>
</feature>
<dbReference type="SUPFAM" id="SSF50978">
    <property type="entry name" value="WD40 repeat-like"/>
    <property type="match status" value="1"/>
</dbReference>
<feature type="region of interest" description="Disordered" evidence="3">
    <location>
        <begin position="314"/>
        <end position="343"/>
    </location>
</feature>
<evidence type="ECO:0000256" key="3">
    <source>
        <dbReference type="SAM" id="MobiDB-lite"/>
    </source>
</evidence>
<dbReference type="Pfam" id="PF00400">
    <property type="entry name" value="WD40"/>
    <property type="match status" value="1"/>
</dbReference>
<feature type="compositionally biased region" description="Low complexity" evidence="3">
    <location>
        <begin position="64"/>
        <end position="102"/>
    </location>
</feature>
<reference evidence="4 5" key="1">
    <citation type="submission" date="2019-02" db="EMBL/GenBank/DDBJ databases">
        <title>Deep-cultivation of Planctomycetes and their phenomic and genomic characterization uncovers novel biology.</title>
        <authorList>
            <person name="Wiegand S."/>
            <person name="Jogler M."/>
            <person name="Boedeker C."/>
            <person name="Pinto D."/>
            <person name="Vollmers J."/>
            <person name="Rivas-Marin E."/>
            <person name="Kohn T."/>
            <person name="Peeters S.H."/>
            <person name="Heuer A."/>
            <person name="Rast P."/>
            <person name="Oberbeckmann S."/>
            <person name="Bunk B."/>
            <person name="Jeske O."/>
            <person name="Meyerdierks A."/>
            <person name="Storesund J.E."/>
            <person name="Kallscheuer N."/>
            <person name="Luecker S."/>
            <person name="Lage O.M."/>
            <person name="Pohl T."/>
            <person name="Merkel B.J."/>
            <person name="Hornburger P."/>
            <person name="Mueller R.-W."/>
            <person name="Bruemmer F."/>
            <person name="Labrenz M."/>
            <person name="Spormann A.M."/>
            <person name="Op Den Camp H."/>
            <person name="Overmann J."/>
            <person name="Amann R."/>
            <person name="Jetten M.S.M."/>
            <person name="Mascher T."/>
            <person name="Medema M.H."/>
            <person name="Devos D.P."/>
            <person name="Kaster A.-K."/>
            <person name="Ovreas L."/>
            <person name="Rohde M."/>
            <person name="Galperin M.Y."/>
            <person name="Jogler C."/>
        </authorList>
    </citation>
    <scope>NUCLEOTIDE SEQUENCE [LARGE SCALE GENOMIC DNA]</scope>
    <source>
        <strain evidence="4 5">Enr8</strain>
    </source>
</reference>
<dbReference type="InterPro" id="IPR037588">
    <property type="entry name" value="MLST8"/>
</dbReference>
<dbReference type="PANTHER" id="PTHR19842">
    <property type="entry name" value="G BETA-LIKE PROTEIN GBL"/>
    <property type="match status" value="1"/>
</dbReference>
<dbReference type="Gene3D" id="2.40.10.120">
    <property type="match status" value="1"/>
</dbReference>
<dbReference type="RefSeq" id="WP_186767750.1">
    <property type="nucleotide sequence ID" value="NZ_SJPF01000004.1"/>
</dbReference>
<feature type="region of interest" description="Disordered" evidence="3">
    <location>
        <begin position="61"/>
        <end position="103"/>
    </location>
</feature>
<dbReference type="SMART" id="SM00320">
    <property type="entry name" value="WD40"/>
    <property type="match status" value="4"/>
</dbReference>
<dbReference type="Proteomes" id="UP000318878">
    <property type="component" value="Unassembled WGS sequence"/>
</dbReference>
<feature type="region of interest" description="Disordered" evidence="3">
    <location>
        <begin position="32"/>
        <end position="51"/>
    </location>
</feature>
<evidence type="ECO:0000313" key="4">
    <source>
        <dbReference type="EMBL" id="TWT32045.1"/>
    </source>
</evidence>
<dbReference type="SUPFAM" id="SSF50494">
    <property type="entry name" value="Trypsin-like serine proteases"/>
    <property type="match status" value="1"/>
</dbReference>
<dbReference type="GO" id="GO:0032956">
    <property type="term" value="P:regulation of actin cytoskeleton organization"/>
    <property type="evidence" value="ECO:0007669"/>
    <property type="project" value="TreeGrafter"/>
</dbReference>
<sequence length="682" mass="73196">MPPVRLSLPLIALVLAAQCVLIGCGKSRLTKPDVAVTTPEDGGEAGNGFESNWTDAYADAARQTPSVATTTPTPRTTSPPRTSPPMKTRPSTPTPSPKTAKPLIGKSIAIDKLAPTLEPVVVRVSMTKRNGEVVQGAGVVVRSSGVVLTAASLLEDAIAGEVEFCNRQKTRVLGHFDDTRSQADEIAPIAIDTHGYELEAVTVDSTLAHRRTPAQQGNSFLCFDARGFPFSPQRVVAQAVTSKPRSLAKYYGVSEKYDEISTNADADLTQPGSPWFDSEGRLIAMTIDSPRGRNLIGVAIKEIGTKINALQPNSATKYTGTPGTTPPAQETRPASPSISADLPTETIARPTTAIQGSTVSISRRGLPAVKVDSYKPIDTQQRFLHFTMSRNGKWAAAIYNDGKIYVYDLQGKKVAAVISATQGNYLDCAFYGYDDKLMTLRPRQGAGDRPLACWDLKKLQMLGNWSVDVDAQKVVVAYNDQFVAVADARGSAMTLRFRNSSMSTYEKSPVVASADPGAELTVLATAPSSRYLVLGFADGKVSILGVIGDRIRKLTDFQPHPDAEVRDIAFSANGAKMATCSDDGSVRFWEKWQADFRSNPINLKEDGKTIHSITIGYRERLAIGASTASGAILWDTESKSVLDRFDSSPPAIQVELSEAANKLAIISADGSFKIWPIKGPGS</sequence>
<dbReference type="AlphaFoldDB" id="A0A5C5V2X5"/>
<dbReference type="Pfam" id="PF13365">
    <property type="entry name" value="Trypsin_2"/>
    <property type="match status" value="1"/>
</dbReference>
<dbReference type="GO" id="GO:0031932">
    <property type="term" value="C:TORC2 complex"/>
    <property type="evidence" value="ECO:0007669"/>
    <property type="project" value="InterPro"/>
</dbReference>
<keyword evidence="2" id="KW-0853">WD repeat</keyword>
<dbReference type="EMBL" id="SJPF01000004">
    <property type="protein sequence ID" value="TWT32045.1"/>
    <property type="molecule type" value="Genomic_DNA"/>
</dbReference>
<dbReference type="InterPro" id="IPR015943">
    <property type="entry name" value="WD40/YVTN_repeat-like_dom_sf"/>
</dbReference>
<name>A0A5C5V2X5_9BACT</name>
<keyword evidence="5" id="KW-1185">Reference proteome</keyword>
<comment type="similarity">
    <text evidence="1">Belongs to the WD repeat LST8 family.</text>
</comment>
<dbReference type="PROSITE" id="PS50082">
    <property type="entry name" value="WD_REPEATS_2"/>
    <property type="match status" value="1"/>
</dbReference>
<dbReference type="InterPro" id="IPR036322">
    <property type="entry name" value="WD40_repeat_dom_sf"/>
</dbReference>
<dbReference type="GO" id="GO:0031931">
    <property type="term" value="C:TORC1 complex"/>
    <property type="evidence" value="ECO:0007669"/>
    <property type="project" value="InterPro"/>
</dbReference>
<comment type="caution">
    <text evidence="4">The sequence shown here is derived from an EMBL/GenBank/DDBJ whole genome shotgun (WGS) entry which is preliminary data.</text>
</comment>
<dbReference type="GO" id="GO:0031929">
    <property type="term" value="P:TOR signaling"/>
    <property type="evidence" value="ECO:0007669"/>
    <property type="project" value="InterPro"/>
</dbReference>
<organism evidence="4 5">
    <name type="scientific">Blastopirellula retiformator</name>
    <dbReference type="NCBI Taxonomy" id="2527970"/>
    <lineage>
        <taxon>Bacteria</taxon>
        <taxon>Pseudomonadati</taxon>
        <taxon>Planctomycetota</taxon>
        <taxon>Planctomycetia</taxon>
        <taxon>Pirellulales</taxon>
        <taxon>Pirellulaceae</taxon>
        <taxon>Blastopirellula</taxon>
    </lineage>
</organism>
<dbReference type="InterPro" id="IPR001680">
    <property type="entry name" value="WD40_rpt"/>
</dbReference>
<evidence type="ECO:0000256" key="2">
    <source>
        <dbReference type="PROSITE-ProRule" id="PRU00221"/>
    </source>
</evidence>
<dbReference type="Gene3D" id="2.130.10.10">
    <property type="entry name" value="YVTN repeat-like/Quinoprotein amine dehydrogenase"/>
    <property type="match status" value="2"/>
</dbReference>
<proteinExistence type="inferred from homology"/>
<evidence type="ECO:0000256" key="1">
    <source>
        <dbReference type="ARBA" id="ARBA00009890"/>
    </source>
</evidence>
<evidence type="ECO:0000313" key="5">
    <source>
        <dbReference type="Proteomes" id="UP000318878"/>
    </source>
</evidence>
<accession>A0A5C5V2X5</accession>